<evidence type="ECO:0000256" key="1">
    <source>
        <dbReference type="ARBA" id="ARBA00004651"/>
    </source>
</evidence>
<dbReference type="RefSeq" id="WP_200610345.1">
    <property type="nucleotide sequence ID" value="NZ_JAEHHL010000007.1"/>
</dbReference>
<dbReference type="EMBL" id="JAEHHL010000007">
    <property type="protein sequence ID" value="MBK0400040.1"/>
    <property type="molecule type" value="Genomic_DNA"/>
</dbReference>
<evidence type="ECO:0000256" key="2">
    <source>
        <dbReference type="ARBA" id="ARBA00022475"/>
    </source>
</evidence>
<dbReference type="AlphaFoldDB" id="A0A8J7SI04"/>
<evidence type="ECO:0000313" key="8">
    <source>
        <dbReference type="EMBL" id="MBK0400040.1"/>
    </source>
</evidence>
<dbReference type="GO" id="GO:0020037">
    <property type="term" value="F:heme binding"/>
    <property type="evidence" value="ECO:0007669"/>
    <property type="project" value="TreeGrafter"/>
</dbReference>
<comment type="subcellular location">
    <subcellularLocation>
        <location evidence="1">Cell membrane</location>
        <topology evidence="1">Multi-pass membrane protein</topology>
    </subcellularLocation>
</comment>
<keyword evidence="2" id="KW-1003">Cell membrane</keyword>
<reference evidence="8" key="1">
    <citation type="submission" date="2020-12" db="EMBL/GenBank/DDBJ databases">
        <title>Bacterial taxonomy.</title>
        <authorList>
            <person name="Pan X."/>
        </authorList>
    </citation>
    <scope>NUCLEOTIDE SEQUENCE</scope>
    <source>
        <strain evidence="8">M0105</strain>
    </source>
</reference>
<organism evidence="8 9">
    <name type="scientific">Thermohalobaculum xanthum</name>
    <dbReference type="NCBI Taxonomy" id="2753746"/>
    <lineage>
        <taxon>Bacteria</taxon>
        <taxon>Pseudomonadati</taxon>
        <taxon>Pseudomonadota</taxon>
        <taxon>Alphaproteobacteria</taxon>
        <taxon>Rhodobacterales</taxon>
        <taxon>Paracoccaceae</taxon>
        <taxon>Thermohalobaculum</taxon>
    </lineage>
</organism>
<evidence type="ECO:0000256" key="4">
    <source>
        <dbReference type="ARBA" id="ARBA00022989"/>
    </source>
</evidence>
<dbReference type="PANTHER" id="PTHR30485">
    <property type="entry name" value="NI/FE-HYDROGENASE 1 B-TYPE CYTOCHROME SUBUNIT"/>
    <property type="match status" value="1"/>
</dbReference>
<dbReference type="Proteomes" id="UP000655420">
    <property type="component" value="Unassembled WGS sequence"/>
</dbReference>
<dbReference type="InterPro" id="IPR051542">
    <property type="entry name" value="Hydrogenase_cytochrome"/>
</dbReference>
<proteinExistence type="predicted"/>
<evidence type="ECO:0000256" key="6">
    <source>
        <dbReference type="SAM" id="Phobius"/>
    </source>
</evidence>
<feature type="transmembrane region" description="Helical" evidence="6">
    <location>
        <begin position="26"/>
        <end position="42"/>
    </location>
</feature>
<dbReference type="GO" id="GO:0009055">
    <property type="term" value="F:electron transfer activity"/>
    <property type="evidence" value="ECO:0007669"/>
    <property type="project" value="InterPro"/>
</dbReference>
<name>A0A8J7SI04_9RHOB</name>
<evidence type="ECO:0000256" key="3">
    <source>
        <dbReference type="ARBA" id="ARBA00022692"/>
    </source>
</evidence>
<dbReference type="Pfam" id="PF01292">
    <property type="entry name" value="Ni_hydr_CYTB"/>
    <property type="match status" value="1"/>
</dbReference>
<keyword evidence="9" id="KW-1185">Reference proteome</keyword>
<gene>
    <name evidence="8" type="ORF">H0I76_12645</name>
</gene>
<keyword evidence="4 6" id="KW-1133">Transmembrane helix</keyword>
<dbReference type="InterPro" id="IPR016174">
    <property type="entry name" value="Di-haem_cyt_TM"/>
</dbReference>
<dbReference type="Gene3D" id="1.20.950.20">
    <property type="entry name" value="Transmembrane di-heme cytochromes, Chain C"/>
    <property type="match status" value="1"/>
</dbReference>
<feature type="transmembrane region" description="Helical" evidence="6">
    <location>
        <begin position="48"/>
        <end position="69"/>
    </location>
</feature>
<dbReference type="PANTHER" id="PTHR30485:SF2">
    <property type="entry name" value="BLL0597 PROTEIN"/>
    <property type="match status" value="1"/>
</dbReference>
<dbReference type="SUPFAM" id="SSF81342">
    <property type="entry name" value="Transmembrane di-heme cytochromes"/>
    <property type="match status" value="1"/>
</dbReference>
<feature type="transmembrane region" description="Helical" evidence="6">
    <location>
        <begin position="107"/>
        <end position="130"/>
    </location>
</feature>
<dbReference type="GO" id="GO:0005886">
    <property type="term" value="C:plasma membrane"/>
    <property type="evidence" value="ECO:0007669"/>
    <property type="project" value="UniProtKB-SubCell"/>
</dbReference>
<keyword evidence="3 6" id="KW-0812">Transmembrane</keyword>
<evidence type="ECO:0000313" key="9">
    <source>
        <dbReference type="Proteomes" id="UP000655420"/>
    </source>
</evidence>
<evidence type="ECO:0000259" key="7">
    <source>
        <dbReference type="Pfam" id="PF01292"/>
    </source>
</evidence>
<protein>
    <submittedName>
        <fullName evidence="8">Cytochrome b/b6 domain-containing protein</fullName>
    </submittedName>
</protein>
<dbReference type="InterPro" id="IPR011577">
    <property type="entry name" value="Cyt_b561_bac/Ni-Hgenase"/>
</dbReference>
<accession>A0A8J7SI04</accession>
<sequence length="188" mass="20765">MSTRPATTAARPESCAERVWDPLVRVFHWSLVALFFANVLVLDDEGAAHRWVGYAVLGLVAIRVVWGFVGTRPARFSAFPPSLGAARRHLSAMLSGRPERHPSHNPLGALMVYNLLATMVAIGVSGWLMTTNAFWGVEWVEEVHETLADWALISVGLHVAGVLFEQWRSHVPLVRAMITGVRENPPQP</sequence>
<evidence type="ECO:0000256" key="5">
    <source>
        <dbReference type="ARBA" id="ARBA00023136"/>
    </source>
</evidence>
<dbReference type="GO" id="GO:0022904">
    <property type="term" value="P:respiratory electron transport chain"/>
    <property type="evidence" value="ECO:0007669"/>
    <property type="project" value="InterPro"/>
</dbReference>
<keyword evidence="5 6" id="KW-0472">Membrane</keyword>
<feature type="domain" description="Cytochrome b561 bacterial/Ni-hydrogenase" evidence="7">
    <location>
        <begin position="19"/>
        <end position="180"/>
    </location>
</feature>
<comment type="caution">
    <text evidence="8">The sequence shown here is derived from an EMBL/GenBank/DDBJ whole genome shotgun (WGS) entry which is preliminary data.</text>
</comment>